<dbReference type="CDD" id="cd01133">
    <property type="entry name" value="F1-ATPase_beta_CD"/>
    <property type="match status" value="1"/>
</dbReference>
<dbReference type="Pfam" id="PF22919">
    <property type="entry name" value="ATP-synt_VA_C"/>
    <property type="match status" value="1"/>
</dbReference>
<dbReference type="InterPro" id="IPR027417">
    <property type="entry name" value="P-loop_NTPase"/>
</dbReference>
<gene>
    <name evidence="11 13" type="primary">atpD</name>
    <name evidence="13" type="ORF">NX772_01950</name>
</gene>
<keyword evidence="10 11" id="KW-0066">ATP synthesis</keyword>
<dbReference type="PANTHER" id="PTHR15184:SF71">
    <property type="entry name" value="ATP SYNTHASE SUBUNIT BETA, MITOCHONDRIAL"/>
    <property type="match status" value="1"/>
</dbReference>
<evidence type="ECO:0000313" key="14">
    <source>
        <dbReference type="Proteomes" id="UP001058364"/>
    </source>
</evidence>
<keyword evidence="11" id="KW-1003">Cell membrane</keyword>
<dbReference type="Pfam" id="PF02874">
    <property type="entry name" value="ATP-synt_ab_N"/>
    <property type="match status" value="1"/>
</dbReference>
<dbReference type="SUPFAM" id="SSF52540">
    <property type="entry name" value="P-loop containing nucleoside triphosphate hydrolases"/>
    <property type="match status" value="1"/>
</dbReference>
<feature type="domain" description="AAA+ ATPase" evidence="12">
    <location>
        <begin position="146"/>
        <end position="332"/>
    </location>
</feature>
<dbReference type="PROSITE" id="PS00152">
    <property type="entry name" value="ATPASE_ALPHA_BETA"/>
    <property type="match status" value="1"/>
</dbReference>
<evidence type="ECO:0000256" key="7">
    <source>
        <dbReference type="ARBA" id="ARBA00023065"/>
    </source>
</evidence>
<evidence type="ECO:0000256" key="1">
    <source>
        <dbReference type="ARBA" id="ARBA00004370"/>
    </source>
</evidence>
<dbReference type="Gene3D" id="2.40.10.170">
    <property type="match status" value="1"/>
</dbReference>
<keyword evidence="7 11" id="KW-0406">Ion transport</keyword>
<organism evidence="13 14">
    <name type="scientific">Mesomycoplasma molare</name>
    <dbReference type="NCBI Taxonomy" id="171288"/>
    <lineage>
        <taxon>Bacteria</taxon>
        <taxon>Bacillati</taxon>
        <taxon>Mycoplasmatota</taxon>
        <taxon>Mycoplasmoidales</taxon>
        <taxon>Metamycoplasmataceae</taxon>
        <taxon>Mesomycoplasma</taxon>
    </lineage>
</organism>
<dbReference type="InterPro" id="IPR020003">
    <property type="entry name" value="ATPase_a/bsu_AS"/>
</dbReference>
<dbReference type="CDD" id="cd18115">
    <property type="entry name" value="ATP-synt_F1_beta_N"/>
    <property type="match status" value="1"/>
</dbReference>
<feature type="binding site" evidence="11">
    <location>
        <begin position="154"/>
        <end position="161"/>
    </location>
    <ligand>
        <name>ATP</name>
        <dbReference type="ChEBI" id="CHEBI:30616"/>
    </ligand>
</feature>
<keyword evidence="5 11" id="KW-0067">ATP-binding</keyword>
<keyword evidence="3 11" id="KW-0813">Transport</keyword>
<evidence type="ECO:0000256" key="8">
    <source>
        <dbReference type="ARBA" id="ARBA00023136"/>
    </source>
</evidence>
<evidence type="ECO:0000256" key="4">
    <source>
        <dbReference type="ARBA" id="ARBA00022741"/>
    </source>
</evidence>
<dbReference type="InterPro" id="IPR000194">
    <property type="entry name" value="ATPase_F1/V1/A1_a/bsu_nucl-bd"/>
</dbReference>
<dbReference type="InterPro" id="IPR024034">
    <property type="entry name" value="ATPase_F1/V1_b/a_C"/>
</dbReference>
<evidence type="ECO:0000256" key="9">
    <source>
        <dbReference type="ARBA" id="ARBA00023196"/>
    </source>
</evidence>
<evidence type="ECO:0000256" key="10">
    <source>
        <dbReference type="ARBA" id="ARBA00023310"/>
    </source>
</evidence>
<comment type="subcellular location">
    <subcellularLocation>
        <location evidence="11">Cell membrane</location>
        <topology evidence="11">Peripheral membrane protein</topology>
    </subcellularLocation>
    <subcellularLocation>
        <location evidence="1">Membrane</location>
    </subcellularLocation>
</comment>
<dbReference type="PANTHER" id="PTHR15184">
    <property type="entry name" value="ATP SYNTHASE"/>
    <property type="match status" value="1"/>
</dbReference>
<reference evidence="13" key="1">
    <citation type="submission" date="2022-08" db="EMBL/GenBank/DDBJ databases">
        <title>Complete genome sequence of Mycoplasma molare type strain H 542.</title>
        <authorList>
            <person name="Spergser J."/>
        </authorList>
    </citation>
    <scope>NUCLEOTIDE SEQUENCE</scope>
    <source>
        <strain evidence="13">H 542</strain>
    </source>
</reference>
<accession>A0ABY5TYB7</accession>
<dbReference type="Gene3D" id="1.10.1140.10">
    <property type="entry name" value="Bovine Mitochondrial F1-atpase, Atp Synthase Beta Chain, Chain D, domain 3"/>
    <property type="match status" value="1"/>
</dbReference>
<dbReference type="InterPro" id="IPR005722">
    <property type="entry name" value="ATP_synth_F1_bsu"/>
</dbReference>
<comment type="similarity">
    <text evidence="2 11">Belongs to the ATPase alpha/beta chains family.</text>
</comment>
<dbReference type="EMBL" id="CP103423">
    <property type="protein sequence ID" value="UWD34571.1"/>
    <property type="molecule type" value="Genomic_DNA"/>
</dbReference>
<dbReference type="SMART" id="SM00382">
    <property type="entry name" value="AAA"/>
    <property type="match status" value="1"/>
</dbReference>
<dbReference type="InterPro" id="IPR050053">
    <property type="entry name" value="ATPase_alpha/beta_chains"/>
</dbReference>
<proteinExistence type="inferred from homology"/>
<keyword evidence="8 11" id="KW-0472">Membrane</keyword>
<sequence length="466" mass="51034">MIKKNIGRIIQILGPVIDVKFEKGKLPALLNALEVKLDSDKKIVLEVEQHIGDEVVRTIAMDMTYGLSKGLEVEDTGKAIQVPVGKEILSRMFNVLGEPIDELGPVNAKLKMPIHSTPPSYEDQKSNSEILVTGIKVIDLLIPYVKGGKIGLFGGAGVGKTVLVQELINNIATQHGGLSVFAGVGERSREGNDLYYEMKAAGVLDKTALVFGQMNEPPGARMRVALTGLTMAEYFRDKLNQDVLLFIDNIFRFTQAGSEVSTLLGRIPSAVGYQPTLATEMGQLQERITSTRNGSITSVQAVYVPADDLTDPAPATTFAHLDAKTVLDRNIAALGIYPAVDPLASGSRMLDPLVIGEEHYNVARKVLEILQKFKELQDIIAILGMDELSEEDKKTVSRARRIRNFLSQPFFVAEKFSGISGKFLPLEETIRSFKEIIEGKHDSLPEEAFLYVGSIEEAIAKAEKLK</sequence>
<keyword evidence="11" id="KW-0375">Hydrogen ion transport</keyword>
<keyword evidence="4 11" id="KW-0547">Nucleotide-binding</keyword>
<keyword evidence="6 11" id="KW-1278">Translocase</keyword>
<dbReference type="SUPFAM" id="SSF50615">
    <property type="entry name" value="N-terminal domain of alpha and beta subunits of F1 ATP synthase"/>
    <property type="match status" value="1"/>
</dbReference>
<evidence type="ECO:0000259" key="12">
    <source>
        <dbReference type="SMART" id="SM00382"/>
    </source>
</evidence>
<keyword evidence="14" id="KW-1185">Reference proteome</keyword>
<evidence type="ECO:0000256" key="5">
    <source>
        <dbReference type="ARBA" id="ARBA00022840"/>
    </source>
</evidence>
<name>A0ABY5TYB7_9BACT</name>
<evidence type="ECO:0000256" key="2">
    <source>
        <dbReference type="ARBA" id="ARBA00008936"/>
    </source>
</evidence>
<dbReference type="InterPro" id="IPR003593">
    <property type="entry name" value="AAA+_ATPase"/>
</dbReference>
<evidence type="ECO:0000256" key="11">
    <source>
        <dbReference type="HAMAP-Rule" id="MF_01347"/>
    </source>
</evidence>
<dbReference type="InterPro" id="IPR036121">
    <property type="entry name" value="ATPase_F1/V1/A1_a/bsu_N_sf"/>
</dbReference>
<protein>
    <recommendedName>
        <fullName evidence="11">ATP synthase subunit beta</fullName>
        <ecNumber evidence="11">7.1.2.2</ecNumber>
    </recommendedName>
    <alternativeName>
        <fullName evidence="11">ATP synthase F1 sector subunit beta</fullName>
    </alternativeName>
    <alternativeName>
        <fullName evidence="11">F-ATPase subunit beta</fullName>
    </alternativeName>
</protein>
<dbReference type="Gene3D" id="3.40.50.300">
    <property type="entry name" value="P-loop containing nucleotide triphosphate hydrolases"/>
    <property type="match status" value="1"/>
</dbReference>
<dbReference type="RefSeq" id="WP_027123296.1">
    <property type="nucleotide sequence ID" value="NZ_CP103423.1"/>
</dbReference>
<dbReference type="InterPro" id="IPR055190">
    <property type="entry name" value="ATP-synt_VA_C"/>
</dbReference>
<comment type="catalytic activity">
    <reaction evidence="11">
        <text>ATP + H2O + 4 H(+)(in) = ADP + phosphate + 5 H(+)(out)</text>
        <dbReference type="Rhea" id="RHEA:57720"/>
        <dbReference type="ChEBI" id="CHEBI:15377"/>
        <dbReference type="ChEBI" id="CHEBI:15378"/>
        <dbReference type="ChEBI" id="CHEBI:30616"/>
        <dbReference type="ChEBI" id="CHEBI:43474"/>
        <dbReference type="ChEBI" id="CHEBI:456216"/>
        <dbReference type="EC" id="7.1.2.2"/>
    </reaction>
</comment>
<dbReference type="HAMAP" id="MF_01347">
    <property type="entry name" value="ATP_synth_beta_bact"/>
    <property type="match status" value="1"/>
</dbReference>
<dbReference type="Proteomes" id="UP001058364">
    <property type="component" value="Chromosome"/>
</dbReference>
<dbReference type="SUPFAM" id="SSF47917">
    <property type="entry name" value="C-terminal domain of alpha and beta subunits of F1 ATP synthase"/>
    <property type="match status" value="1"/>
</dbReference>
<dbReference type="EC" id="7.1.2.2" evidence="11"/>
<comment type="function">
    <text evidence="11">Produces ATP from ADP in the presence of a proton gradient across the membrane. The catalytic sites are hosted primarily by the beta subunits.</text>
</comment>
<dbReference type="Pfam" id="PF00006">
    <property type="entry name" value="ATP-synt_ab"/>
    <property type="match status" value="1"/>
</dbReference>
<evidence type="ECO:0000313" key="13">
    <source>
        <dbReference type="EMBL" id="UWD34571.1"/>
    </source>
</evidence>
<dbReference type="NCBIfam" id="TIGR01039">
    <property type="entry name" value="atpD"/>
    <property type="match status" value="1"/>
</dbReference>
<keyword evidence="9 11" id="KW-0139">CF(1)</keyword>
<evidence type="ECO:0000256" key="6">
    <source>
        <dbReference type="ARBA" id="ARBA00022967"/>
    </source>
</evidence>
<evidence type="ECO:0000256" key="3">
    <source>
        <dbReference type="ARBA" id="ARBA00022448"/>
    </source>
</evidence>
<dbReference type="InterPro" id="IPR004100">
    <property type="entry name" value="ATPase_F1/V1/A1_a/bsu_N"/>
</dbReference>
<dbReference type="CDD" id="cd18110">
    <property type="entry name" value="ATP-synt_F1_beta_C"/>
    <property type="match status" value="1"/>
</dbReference>